<keyword evidence="4" id="KW-1185">Reference proteome</keyword>
<evidence type="ECO:0000259" key="2">
    <source>
        <dbReference type="PROSITE" id="PS50812"/>
    </source>
</evidence>
<feature type="compositionally biased region" description="Low complexity" evidence="1">
    <location>
        <begin position="329"/>
        <end position="342"/>
    </location>
</feature>
<proteinExistence type="predicted"/>
<dbReference type="EMBL" id="DF933829">
    <property type="protein sequence ID" value="GAM38717.1"/>
    <property type="molecule type" value="Genomic_DNA"/>
</dbReference>
<evidence type="ECO:0000313" key="3">
    <source>
        <dbReference type="EMBL" id="GAM38717.1"/>
    </source>
</evidence>
<reference evidence="4" key="1">
    <citation type="journal article" date="2015" name="Genome Announc.">
        <title>Draft genome sequence of Talaromyces cellulolyticus strain Y-94, a source of lignocellulosic biomass-degrading enzymes.</title>
        <authorList>
            <person name="Fujii T."/>
            <person name="Koike H."/>
            <person name="Sawayama S."/>
            <person name="Yano S."/>
            <person name="Inoue H."/>
        </authorList>
    </citation>
    <scope>NUCLEOTIDE SEQUENCE [LARGE SCALE GENOMIC DNA]</scope>
    <source>
        <strain evidence="4">Y-94</strain>
    </source>
</reference>
<dbReference type="GO" id="GO:0005739">
    <property type="term" value="C:mitochondrion"/>
    <property type="evidence" value="ECO:0007669"/>
    <property type="project" value="InterPro"/>
</dbReference>
<feature type="compositionally biased region" description="Low complexity" evidence="1">
    <location>
        <begin position="10"/>
        <end position="23"/>
    </location>
</feature>
<dbReference type="InterPro" id="IPR035503">
    <property type="entry name" value="IOC4-like_PWWP"/>
</dbReference>
<dbReference type="SMART" id="SM00293">
    <property type="entry name" value="PWWP"/>
    <property type="match status" value="1"/>
</dbReference>
<feature type="compositionally biased region" description="Basic and acidic residues" evidence="1">
    <location>
        <begin position="36"/>
        <end position="61"/>
    </location>
</feature>
<name>A0A6V8HB99_TALPI</name>
<feature type="compositionally biased region" description="Basic and acidic residues" evidence="1">
    <location>
        <begin position="535"/>
        <end position="570"/>
    </location>
</feature>
<dbReference type="Gene3D" id="2.30.30.140">
    <property type="match status" value="1"/>
</dbReference>
<organism evidence="3 4">
    <name type="scientific">Talaromyces pinophilus</name>
    <name type="common">Penicillium pinophilum</name>
    <dbReference type="NCBI Taxonomy" id="128442"/>
    <lineage>
        <taxon>Eukaryota</taxon>
        <taxon>Fungi</taxon>
        <taxon>Dikarya</taxon>
        <taxon>Ascomycota</taxon>
        <taxon>Pezizomycotina</taxon>
        <taxon>Eurotiomycetes</taxon>
        <taxon>Eurotiomycetidae</taxon>
        <taxon>Eurotiales</taxon>
        <taxon>Trichocomaceae</taxon>
        <taxon>Talaromyces</taxon>
        <taxon>Talaromyces sect. Talaromyces</taxon>
    </lineage>
</organism>
<dbReference type="Pfam" id="PF00855">
    <property type="entry name" value="PWWP"/>
    <property type="match status" value="1"/>
</dbReference>
<sequence length="570" mass="62188">MSEESPATPAVAADAGDSRAAAAESKPESTTVEPAQKQDDGKPSETEEKGKSTETAEKPADTEAVTTAAEPTEVNGGDKEAAPTEAQAANGVSTPKPSSAKRKSVGGPSSTKKLNKKKSSQRITHLDAAPGEYYLARLKSFPPWPSIVCDEEMLPLSLLNTRPVTTKQADGTYKEAYADGGRRVYDRTFPIMFLETNEFAWIPNTDLSPLDPEQCKDVSEKGKQKQLIAAYKVAAEGHDLQYFKNLLADHQRAIQQEAEEREAAAAEKAALKAQKEAAKEEKKKKRKSVAAETEDVEMADAEEGDKKAKTKKRKKDAGSDVEEEKPSKTPKTTTKLKLSTPKDPNAAEKPKATKAKKAAEKKPSEEVVVPPKEKTPQIDPQEAKANKQKRVLFLRHKLQKGFLQRDQAPKEEEMEQMTKYLSELEAFGEIEVSIIRETKINKVLRAIIKLPSIPKDEQYRFRQRSVDILQAWKTLLDSDIPTPAAPADKEAKPETNGVTGEATSAEPKIDDAEPKSIEPEPSEAGDQTMVDAEPEAPKDKPEAPEEPAGKETAKEEAAGDAPKATEESSS</sequence>
<feature type="region of interest" description="Disordered" evidence="1">
    <location>
        <begin position="277"/>
        <end position="385"/>
    </location>
</feature>
<evidence type="ECO:0000313" key="4">
    <source>
        <dbReference type="Proteomes" id="UP000053095"/>
    </source>
</evidence>
<dbReference type="AlphaFoldDB" id="A0A6V8HB99"/>
<comment type="caution">
    <text evidence="3">The sequence shown here is derived from an EMBL/GenBank/DDBJ whole genome shotgun (WGS) entry which is preliminary data.</text>
</comment>
<feature type="compositionally biased region" description="Basic and acidic residues" evidence="1">
    <location>
        <begin position="345"/>
        <end position="385"/>
    </location>
</feature>
<gene>
    <name evidence="3" type="ORF">TCE0_033r09670</name>
</gene>
<dbReference type="PROSITE" id="PS50812">
    <property type="entry name" value="PWWP"/>
    <property type="match status" value="1"/>
</dbReference>
<accession>A0A6V8HB99</accession>
<dbReference type="InterPro" id="IPR000313">
    <property type="entry name" value="PWWP_dom"/>
</dbReference>
<dbReference type="Proteomes" id="UP000053095">
    <property type="component" value="Unassembled WGS sequence"/>
</dbReference>
<feature type="region of interest" description="Disordered" evidence="1">
    <location>
        <begin position="479"/>
        <end position="570"/>
    </location>
</feature>
<feature type="compositionally biased region" description="Acidic residues" evidence="1">
    <location>
        <begin position="292"/>
        <end position="303"/>
    </location>
</feature>
<protein>
    <recommendedName>
        <fullName evidence="2">PWWP domain-containing protein</fullName>
    </recommendedName>
</protein>
<dbReference type="PANTHER" id="PTHR22910:SF6">
    <property type="entry name" value="PROTEIN MGARP"/>
    <property type="match status" value="1"/>
</dbReference>
<dbReference type="InterPro" id="IPR026093">
    <property type="entry name" value="MGARP"/>
</dbReference>
<dbReference type="SUPFAM" id="SSF63748">
    <property type="entry name" value="Tudor/PWWP/MBT"/>
    <property type="match status" value="1"/>
</dbReference>
<evidence type="ECO:0000256" key="1">
    <source>
        <dbReference type="SAM" id="MobiDB-lite"/>
    </source>
</evidence>
<feature type="compositionally biased region" description="Low complexity" evidence="1">
    <location>
        <begin position="62"/>
        <end position="74"/>
    </location>
</feature>
<feature type="compositionally biased region" description="Basic and acidic residues" evidence="1">
    <location>
        <begin position="507"/>
        <end position="518"/>
    </location>
</feature>
<feature type="region of interest" description="Disordered" evidence="1">
    <location>
        <begin position="1"/>
        <end position="124"/>
    </location>
</feature>
<dbReference type="CDD" id="cd05840">
    <property type="entry name" value="PWWP_ScIOC4-like"/>
    <property type="match status" value="1"/>
</dbReference>
<dbReference type="PANTHER" id="PTHR22910">
    <property type="entry name" value="PROTEIN MGARP"/>
    <property type="match status" value="1"/>
</dbReference>
<feature type="domain" description="PWWP" evidence="2">
    <location>
        <begin position="130"/>
        <end position="213"/>
    </location>
</feature>